<accession>A0A239PSP0</accession>
<dbReference type="EMBL" id="FZQB01000003">
    <property type="protein sequence ID" value="SNT72727.1"/>
    <property type="molecule type" value="Genomic_DNA"/>
</dbReference>
<name>A0A239PSP0_9RHOB</name>
<evidence type="ECO:0000313" key="3">
    <source>
        <dbReference type="Proteomes" id="UP000198307"/>
    </source>
</evidence>
<keyword evidence="3" id="KW-1185">Reference proteome</keyword>
<keyword evidence="1" id="KW-0472">Membrane</keyword>
<keyword evidence="1" id="KW-0812">Transmembrane</keyword>
<reference evidence="2 3" key="1">
    <citation type="submission" date="2017-07" db="EMBL/GenBank/DDBJ databases">
        <authorList>
            <person name="Sun Z.S."/>
            <person name="Albrecht U."/>
            <person name="Echele G."/>
            <person name="Lee C.C."/>
        </authorList>
    </citation>
    <scope>NUCLEOTIDE SEQUENCE [LARGE SCALE GENOMIC DNA]</scope>
    <source>
        <strain evidence="2 3">DSM 14827</strain>
    </source>
</reference>
<gene>
    <name evidence="2" type="ORF">SAMN05444959_103225</name>
</gene>
<evidence type="ECO:0000313" key="2">
    <source>
        <dbReference type="EMBL" id="SNT72727.1"/>
    </source>
</evidence>
<feature type="transmembrane region" description="Helical" evidence="1">
    <location>
        <begin position="12"/>
        <end position="34"/>
    </location>
</feature>
<dbReference type="AlphaFoldDB" id="A0A239PSP0"/>
<feature type="transmembrane region" description="Helical" evidence="1">
    <location>
        <begin position="46"/>
        <end position="66"/>
    </location>
</feature>
<sequence length="99" mass="10951">MPRLIRIYIASVLWGICLAAVFTGLLIALDVAGLRHLLMQNSAGHLAIVMLVVFNSIVFSSVQFGFRIMTMHDKTPPPSGKRSHTILTPKLILAPETRR</sequence>
<organism evidence="2 3">
    <name type="scientific">Paracoccus seriniphilus</name>
    <dbReference type="NCBI Taxonomy" id="184748"/>
    <lineage>
        <taxon>Bacteria</taxon>
        <taxon>Pseudomonadati</taxon>
        <taxon>Pseudomonadota</taxon>
        <taxon>Alphaproteobacteria</taxon>
        <taxon>Rhodobacterales</taxon>
        <taxon>Paracoccaceae</taxon>
        <taxon>Paracoccus</taxon>
    </lineage>
</organism>
<protein>
    <submittedName>
        <fullName evidence="2">Uncharacterized protein</fullName>
    </submittedName>
</protein>
<proteinExistence type="predicted"/>
<keyword evidence="1" id="KW-1133">Transmembrane helix</keyword>
<dbReference type="OrthoDB" id="8115457at2"/>
<dbReference type="Proteomes" id="UP000198307">
    <property type="component" value="Unassembled WGS sequence"/>
</dbReference>
<evidence type="ECO:0000256" key="1">
    <source>
        <dbReference type="SAM" id="Phobius"/>
    </source>
</evidence>
<dbReference type="RefSeq" id="WP_089343513.1">
    <property type="nucleotide sequence ID" value="NZ_CP067129.1"/>
</dbReference>